<dbReference type="EMBL" id="CAJVQC010077814">
    <property type="protein sequence ID" value="CAG8815855.1"/>
    <property type="molecule type" value="Genomic_DNA"/>
</dbReference>
<evidence type="ECO:0000313" key="1">
    <source>
        <dbReference type="EMBL" id="CAG8815855.1"/>
    </source>
</evidence>
<protein>
    <submittedName>
        <fullName evidence="1">13240_t:CDS:1</fullName>
    </submittedName>
</protein>
<name>A0ACA9RX72_9GLOM</name>
<dbReference type="Proteomes" id="UP000789920">
    <property type="component" value="Unassembled WGS sequence"/>
</dbReference>
<organism evidence="1 2">
    <name type="scientific">Racocetra persica</name>
    <dbReference type="NCBI Taxonomy" id="160502"/>
    <lineage>
        <taxon>Eukaryota</taxon>
        <taxon>Fungi</taxon>
        <taxon>Fungi incertae sedis</taxon>
        <taxon>Mucoromycota</taxon>
        <taxon>Glomeromycotina</taxon>
        <taxon>Glomeromycetes</taxon>
        <taxon>Diversisporales</taxon>
        <taxon>Gigasporaceae</taxon>
        <taxon>Racocetra</taxon>
    </lineage>
</organism>
<sequence>KEERLDVLRLDVLRKVYSPLLIHKEGTQEWNKLIESGKVWEDCFRPFEWRAQDYLIDGLKTSAKISSVDILKRLTVNFAQHNMPLPAPSSLSDKPENEVIKIRNHLLVNYFLYNTFYESVHEIGLDDIKMIHRIMLKDTPLERAKLSEGYQHVGEFRKVEVEARGSIYTVYP</sequence>
<proteinExistence type="predicted"/>
<feature type="non-terminal residue" evidence="1">
    <location>
        <position position="172"/>
    </location>
</feature>
<accession>A0ACA9RX72</accession>
<comment type="caution">
    <text evidence="1">The sequence shown here is derived from an EMBL/GenBank/DDBJ whole genome shotgun (WGS) entry which is preliminary data.</text>
</comment>
<gene>
    <name evidence="1" type="ORF">RPERSI_LOCUS24325</name>
</gene>
<feature type="non-terminal residue" evidence="1">
    <location>
        <position position="1"/>
    </location>
</feature>
<keyword evidence="2" id="KW-1185">Reference proteome</keyword>
<evidence type="ECO:0000313" key="2">
    <source>
        <dbReference type="Proteomes" id="UP000789920"/>
    </source>
</evidence>
<reference evidence="1" key="1">
    <citation type="submission" date="2021-06" db="EMBL/GenBank/DDBJ databases">
        <authorList>
            <person name="Kallberg Y."/>
            <person name="Tangrot J."/>
            <person name="Rosling A."/>
        </authorList>
    </citation>
    <scope>NUCLEOTIDE SEQUENCE</scope>
    <source>
        <strain evidence="1">MA461A</strain>
    </source>
</reference>